<dbReference type="Gene3D" id="1.10.760.10">
    <property type="entry name" value="Cytochrome c-like domain"/>
    <property type="match status" value="1"/>
</dbReference>
<dbReference type="GO" id="GO:0020037">
    <property type="term" value="F:heme binding"/>
    <property type="evidence" value="ECO:0007669"/>
    <property type="project" value="InterPro"/>
</dbReference>
<name>A0A316GNC1_9RHOB</name>
<dbReference type="RefSeq" id="WP_109665413.1">
    <property type="nucleotide sequence ID" value="NZ_QGGW01000001.1"/>
</dbReference>
<evidence type="ECO:0000313" key="8">
    <source>
        <dbReference type="Proteomes" id="UP000245708"/>
    </source>
</evidence>
<evidence type="ECO:0000256" key="5">
    <source>
        <dbReference type="SAM" id="SignalP"/>
    </source>
</evidence>
<dbReference type="EMBL" id="QGGW01000001">
    <property type="protein sequence ID" value="PWK62660.1"/>
    <property type="molecule type" value="Genomic_DNA"/>
</dbReference>
<keyword evidence="2 4" id="KW-0479">Metal-binding</keyword>
<dbReference type="OrthoDB" id="5514238at2"/>
<dbReference type="GO" id="GO:0046872">
    <property type="term" value="F:metal ion binding"/>
    <property type="evidence" value="ECO:0007669"/>
    <property type="project" value="UniProtKB-KW"/>
</dbReference>
<dbReference type="InterPro" id="IPR036909">
    <property type="entry name" value="Cyt_c-like_dom_sf"/>
</dbReference>
<keyword evidence="1 4" id="KW-0349">Heme</keyword>
<evidence type="ECO:0000256" key="4">
    <source>
        <dbReference type="PROSITE-ProRule" id="PRU00433"/>
    </source>
</evidence>
<proteinExistence type="predicted"/>
<evidence type="ECO:0000256" key="3">
    <source>
        <dbReference type="ARBA" id="ARBA00023004"/>
    </source>
</evidence>
<feature type="chain" id="PRO_5016348724" evidence="5">
    <location>
        <begin position="22"/>
        <end position="133"/>
    </location>
</feature>
<dbReference type="InterPro" id="IPR009056">
    <property type="entry name" value="Cyt_c-like_dom"/>
</dbReference>
<dbReference type="GO" id="GO:0009055">
    <property type="term" value="F:electron transfer activity"/>
    <property type="evidence" value="ECO:0007669"/>
    <property type="project" value="InterPro"/>
</dbReference>
<keyword evidence="3 4" id="KW-0408">Iron</keyword>
<dbReference type="AlphaFoldDB" id="A0A316GNC1"/>
<sequence length="133" mass="14180">MKTVWMQVLAALMSTSIPALAQDEARGARLFQESCAVCHGAGLRGDGPMAELLVVAPPDLTRISARYGGDFPRAGMAWKIDGRDPILSHGGDMPLFGFVFSEMSQVLTSPGGQTVLTSPEVLDIVAYLESVQE</sequence>
<gene>
    <name evidence="7" type="ORF">C7455_101690</name>
</gene>
<keyword evidence="5" id="KW-0732">Signal</keyword>
<evidence type="ECO:0000259" key="6">
    <source>
        <dbReference type="PROSITE" id="PS51007"/>
    </source>
</evidence>
<dbReference type="PROSITE" id="PS51007">
    <property type="entry name" value="CYTC"/>
    <property type="match status" value="1"/>
</dbReference>
<keyword evidence="8" id="KW-1185">Reference proteome</keyword>
<protein>
    <submittedName>
        <fullName evidence="7">Cytochrome c</fullName>
    </submittedName>
</protein>
<evidence type="ECO:0000256" key="2">
    <source>
        <dbReference type="ARBA" id="ARBA00022723"/>
    </source>
</evidence>
<organism evidence="7 8">
    <name type="scientific">Roseicyclus mahoneyensis</name>
    <dbReference type="NCBI Taxonomy" id="164332"/>
    <lineage>
        <taxon>Bacteria</taxon>
        <taxon>Pseudomonadati</taxon>
        <taxon>Pseudomonadota</taxon>
        <taxon>Alphaproteobacteria</taxon>
        <taxon>Rhodobacterales</taxon>
        <taxon>Roseobacteraceae</taxon>
        <taxon>Roseicyclus</taxon>
    </lineage>
</organism>
<evidence type="ECO:0000313" key="7">
    <source>
        <dbReference type="EMBL" id="PWK62660.1"/>
    </source>
</evidence>
<accession>A0A316GNC1</accession>
<dbReference type="Proteomes" id="UP000245708">
    <property type="component" value="Unassembled WGS sequence"/>
</dbReference>
<feature type="signal peptide" evidence="5">
    <location>
        <begin position="1"/>
        <end position="21"/>
    </location>
</feature>
<dbReference type="SUPFAM" id="SSF46626">
    <property type="entry name" value="Cytochrome c"/>
    <property type="match status" value="1"/>
</dbReference>
<reference evidence="7 8" key="1">
    <citation type="submission" date="2018-05" db="EMBL/GenBank/DDBJ databases">
        <title>Genomic Encyclopedia of Type Strains, Phase IV (KMG-IV): sequencing the most valuable type-strain genomes for metagenomic binning, comparative biology and taxonomic classification.</title>
        <authorList>
            <person name="Goeker M."/>
        </authorList>
    </citation>
    <scope>NUCLEOTIDE SEQUENCE [LARGE SCALE GENOMIC DNA]</scope>
    <source>
        <strain evidence="7 8">DSM 16097</strain>
    </source>
</reference>
<comment type="caution">
    <text evidence="7">The sequence shown here is derived from an EMBL/GenBank/DDBJ whole genome shotgun (WGS) entry which is preliminary data.</text>
</comment>
<feature type="domain" description="Cytochrome c" evidence="6">
    <location>
        <begin position="22"/>
        <end position="132"/>
    </location>
</feature>
<dbReference type="Pfam" id="PF00034">
    <property type="entry name" value="Cytochrom_C"/>
    <property type="match status" value="1"/>
</dbReference>
<evidence type="ECO:0000256" key="1">
    <source>
        <dbReference type="ARBA" id="ARBA00022617"/>
    </source>
</evidence>